<dbReference type="PANTHER" id="PTHR46169">
    <property type="entry name" value="DNA REPLICATION-RELATED ELEMENT FACTOR, ISOFORM A"/>
    <property type="match status" value="1"/>
</dbReference>
<dbReference type="Pfam" id="PF05699">
    <property type="entry name" value="Dimer_Tnp_hAT"/>
    <property type="match status" value="1"/>
</dbReference>
<dbReference type="GO" id="GO:0046983">
    <property type="term" value="F:protein dimerization activity"/>
    <property type="evidence" value="ECO:0007669"/>
    <property type="project" value="InterPro"/>
</dbReference>
<proteinExistence type="predicted"/>
<dbReference type="STRING" id="10195.A0A3M7RLS5"/>
<dbReference type="GO" id="GO:0006357">
    <property type="term" value="P:regulation of transcription by RNA polymerase II"/>
    <property type="evidence" value="ECO:0007669"/>
    <property type="project" value="TreeGrafter"/>
</dbReference>
<accession>A0A3M7RLS5</accession>
<dbReference type="InterPro" id="IPR052717">
    <property type="entry name" value="Vacuolar_transposase_reg"/>
</dbReference>
<dbReference type="AlphaFoldDB" id="A0A3M7RLS5"/>
<evidence type="ECO:0000259" key="1">
    <source>
        <dbReference type="Pfam" id="PF05699"/>
    </source>
</evidence>
<sequence length="370" mass="43303">MRTSVASILGENSRMDEFLQENYNDSNLQTQASDVQPTQSNTISNKSFHFEETSSRDPNLQGPEKIFFEEVGILQKDNIVVQMLQCLECKKDNILKYYQKSSAKTNLDYHLGVKHGIKIAKKQRKIYLSENIEQEKTDRALLNELAYLEELINVLSIFDKVSETLSGENYVTSSMIVPGFKYIEMKLRIKNNNSTFEKNIRNALKGYNDEYLNNYDLESNDFLLSATFLHPFYKKFQFITNTKRYDEKISKISSLKKKIKERERQLTKKLNFDSDSDTEETDEEIFDIKKEIKSYLNNDKNEDALAFWKNNIYEYPILSILASIILAAPANSVPSERLFSHAGYQLWDRRNRLSKANFEKIMFLYENKDL</sequence>
<dbReference type="InterPro" id="IPR008906">
    <property type="entry name" value="HATC_C_dom"/>
</dbReference>
<protein>
    <submittedName>
        <fullName evidence="2">Zinc finger BED domain-containing 4-like</fullName>
    </submittedName>
</protein>
<dbReference type="EMBL" id="REGN01003099">
    <property type="protein sequence ID" value="RNA24533.1"/>
    <property type="molecule type" value="Genomic_DNA"/>
</dbReference>
<reference evidence="2 3" key="1">
    <citation type="journal article" date="2018" name="Sci. Rep.">
        <title>Genomic signatures of local adaptation to the degree of environmental predictability in rotifers.</title>
        <authorList>
            <person name="Franch-Gras L."/>
            <person name="Hahn C."/>
            <person name="Garcia-Roger E.M."/>
            <person name="Carmona M.J."/>
            <person name="Serra M."/>
            <person name="Gomez A."/>
        </authorList>
    </citation>
    <scope>NUCLEOTIDE SEQUENCE [LARGE SCALE GENOMIC DNA]</scope>
    <source>
        <strain evidence="2">HYR1</strain>
    </source>
</reference>
<evidence type="ECO:0000313" key="3">
    <source>
        <dbReference type="Proteomes" id="UP000276133"/>
    </source>
</evidence>
<dbReference type="Proteomes" id="UP000276133">
    <property type="component" value="Unassembled WGS sequence"/>
</dbReference>
<dbReference type="SUPFAM" id="SSF53098">
    <property type="entry name" value="Ribonuclease H-like"/>
    <property type="match status" value="1"/>
</dbReference>
<dbReference type="GO" id="GO:0005634">
    <property type="term" value="C:nucleus"/>
    <property type="evidence" value="ECO:0007669"/>
    <property type="project" value="TreeGrafter"/>
</dbReference>
<dbReference type="OrthoDB" id="10179970at2759"/>
<dbReference type="InterPro" id="IPR012337">
    <property type="entry name" value="RNaseH-like_sf"/>
</dbReference>
<comment type="caution">
    <text evidence="2">The sequence shown here is derived from an EMBL/GenBank/DDBJ whole genome shotgun (WGS) entry which is preliminary data.</text>
</comment>
<organism evidence="2 3">
    <name type="scientific">Brachionus plicatilis</name>
    <name type="common">Marine rotifer</name>
    <name type="synonym">Brachionus muelleri</name>
    <dbReference type="NCBI Taxonomy" id="10195"/>
    <lineage>
        <taxon>Eukaryota</taxon>
        <taxon>Metazoa</taxon>
        <taxon>Spiralia</taxon>
        <taxon>Gnathifera</taxon>
        <taxon>Rotifera</taxon>
        <taxon>Eurotatoria</taxon>
        <taxon>Monogononta</taxon>
        <taxon>Pseudotrocha</taxon>
        <taxon>Ploima</taxon>
        <taxon>Brachionidae</taxon>
        <taxon>Brachionus</taxon>
    </lineage>
</organism>
<dbReference type="PANTHER" id="PTHR46169:SF29">
    <property type="entry name" value="DNA REPLICATION-RELATED ELEMENT FACTOR, ISOFORM A"/>
    <property type="match status" value="1"/>
</dbReference>
<evidence type="ECO:0000313" key="2">
    <source>
        <dbReference type="EMBL" id="RNA24533.1"/>
    </source>
</evidence>
<feature type="domain" description="HAT C-terminal dimerisation" evidence="1">
    <location>
        <begin position="300"/>
        <end position="366"/>
    </location>
</feature>
<gene>
    <name evidence="2" type="ORF">BpHYR1_009400</name>
</gene>
<name>A0A3M7RLS5_BRAPC</name>
<keyword evidence="3" id="KW-1185">Reference proteome</keyword>